<evidence type="ECO:0000256" key="1">
    <source>
        <dbReference type="SAM" id="Phobius"/>
    </source>
</evidence>
<reference evidence="2 3" key="1">
    <citation type="submission" date="2021-05" db="EMBL/GenBank/DDBJ databases">
        <title>Genome Assembly of Synthetic Allotetraploid Brassica napus Reveals Homoeologous Exchanges between Subgenomes.</title>
        <authorList>
            <person name="Davis J.T."/>
        </authorList>
    </citation>
    <scope>NUCLEOTIDE SEQUENCE [LARGE SCALE GENOMIC DNA]</scope>
    <source>
        <strain evidence="3">cv. Da-Ae</strain>
        <tissue evidence="2">Seedling</tissue>
    </source>
</reference>
<protein>
    <submittedName>
        <fullName evidence="2">Uncharacterized protein</fullName>
    </submittedName>
</protein>
<keyword evidence="3" id="KW-1185">Reference proteome</keyword>
<keyword evidence="1" id="KW-0472">Membrane</keyword>
<organism evidence="2 3">
    <name type="scientific">Brassica napus</name>
    <name type="common">Rape</name>
    <dbReference type="NCBI Taxonomy" id="3708"/>
    <lineage>
        <taxon>Eukaryota</taxon>
        <taxon>Viridiplantae</taxon>
        <taxon>Streptophyta</taxon>
        <taxon>Embryophyta</taxon>
        <taxon>Tracheophyta</taxon>
        <taxon>Spermatophyta</taxon>
        <taxon>Magnoliopsida</taxon>
        <taxon>eudicotyledons</taxon>
        <taxon>Gunneridae</taxon>
        <taxon>Pentapetalae</taxon>
        <taxon>rosids</taxon>
        <taxon>malvids</taxon>
        <taxon>Brassicales</taxon>
        <taxon>Brassicaceae</taxon>
        <taxon>Brassiceae</taxon>
        <taxon>Brassica</taxon>
    </lineage>
</organism>
<dbReference type="Proteomes" id="UP000824890">
    <property type="component" value="Unassembled WGS sequence"/>
</dbReference>
<evidence type="ECO:0000313" key="3">
    <source>
        <dbReference type="Proteomes" id="UP000824890"/>
    </source>
</evidence>
<name>A0ABQ8A7U6_BRANA</name>
<keyword evidence="1" id="KW-1133">Transmembrane helix</keyword>
<feature type="transmembrane region" description="Helical" evidence="1">
    <location>
        <begin position="53"/>
        <end position="71"/>
    </location>
</feature>
<gene>
    <name evidence="2" type="ORF">HID58_050737</name>
</gene>
<comment type="caution">
    <text evidence="2">The sequence shown here is derived from an EMBL/GenBank/DDBJ whole genome shotgun (WGS) entry which is preliminary data.</text>
</comment>
<feature type="transmembrane region" description="Helical" evidence="1">
    <location>
        <begin position="21"/>
        <end position="41"/>
    </location>
</feature>
<keyword evidence="1" id="KW-0812">Transmembrane</keyword>
<dbReference type="EMBL" id="JAGKQM010000013">
    <property type="protein sequence ID" value="KAH0888308.1"/>
    <property type="molecule type" value="Genomic_DNA"/>
</dbReference>
<sequence>MDFFKSKYRSYDSKENQGEEHEAFFFFFVSLNKFFSIYFDFHLRSKTSLCDDLIIFSTHFIFGAFSMKSSVLKEKDEMLRGGG</sequence>
<proteinExistence type="predicted"/>
<accession>A0ABQ8A7U6</accession>
<evidence type="ECO:0000313" key="2">
    <source>
        <dbReference type="EMBL" id="KAH0888308.1"/>
    </source>
</evidence>